<dbReference type="GO" id="GO:0006139">
    <property type="term" value="P:nucleobase-containing compound metabolic process"/>
    <property type="evidence" value="ECO:0007669"/>
    <property type="project" value="InterPro"/>
</dbReference>
<dbReference type="Ensembl" id="ENSEBUT00000022070.1">
    <property type="protein sequence ID" value="ENSEBUP00000021494.1"/>
    <property type="gene ID" value="ENSEBUG00000013264.1"/>
</dbReference>
<dbReference type="Ensembl" id="ENSEBUT00000022059.1">
    <property type="protein sequence ID" value="ENSEBUP00000021483.1"/>
    <property type="gene ID" value="ENSEBUG00000013264.1"/>
</dbReference>
<organism evidence="6 7">
    <name type="scientific">Eptatretus burgeri</name>
    <name type="common">Inshore hagfish</name>
    <dbReference type="NCBI Taxonomy" id="7764"/>
    <lineage>
        <taxon>Eukaryota</taxon>
        <taxon>Metazoa</taxon>
        <taxon>Chordata</taxon>
        <taxon>Craniata</taxon>
        <taxon>Vertebrata</taxon>
        <taxon>Cyclostomata</taxon>
        <taxon>Myxini</taxon>
        <taxon>Myxiniformes</taxon>
        <taxon>Myxinidae</taxon>
        <taxon>Eptatretinae</taxon>
        <taxon>Eptatretus</taxon>
    </lineage>
</organism>
<feature type="domain" description="3'-5' exonuclease" evidence="5">
    <location>
        <begin position="166"/>
        <end position="282"/>
    </location>
</feature>
<evidence type="ECO:0000256" key="3">
    <source>
        <dbReference type="ARBA" id="ARBA00022839"/>
    </source>
</evidence>
<feature type="transmembrane region" description="Helical" evidence="4">
    <location>
        <begin position="12"/>
        <end position="30"/>
    </location>
</feature>
<dbReference type="CDD" id="cd06141">
    <property type="entry name" value="WRN_exo"/>
    <property type="match status" value="1"/>
</dbReference>
<reference evidence="6" key="1">
    <citation type="submission" date="2025-05" db="UniProtKB">
        <authorList>
            <consortium name="Ensembl"/>
        </authorList>
    </citation>
    <scope>IDENTIFICATION</scope>
</reference>
<proteinExistence type="predicted"/>
<keyword evidence="4" id="KW-0472">Membrane</keyword>
<dbReference type="InterPro" id="IPR051132">
    <property type="entry name" value="3-5_Exonuclease_domain"/>
</dbReference>
<dbReference type="Pfam" id="PF01612">
    <property type="entry name" value="DNA_pol_A_exo1"/>
    <property type="match status" value="1"/>
</dbReference>
<dbReference type="OMA" id="CAHGERV"/>
<dbReference type="InterPro" id="IPR012337">
    <property type="entry name" value="RNaseH-like_sf"/>
</dbReference>
<keyword evidence="1" id="KW-0540">Nuclease</keyword>
<evidence type="ECO:0000256" key="4">
    <source>
        <dbReference type="SAM" id="Phobius"/>
    </source>
</evidence>
<keyword evidence="4" id="KW-1133">Transmembrane helix</keyword>
<evidence type="ECO:0000313" key="6">
    <source>
        <dbReference type="Ensembl" id="ENSEBUP00000021494.1"/>
    </source>
</evidence>
<dbReference type="Gene3D" id="3.30.420.10">
    <property type="entry name" value="Ribonuclease H-like superfamily/Ribonuclease H"/>
    <property type="match status" value="1"/>
</dbReference>
<name>A0A8C4QW69_EPTBU</name>
<dbReference type="AlphaFoldDB" id="A0A8C4QW69"/>
<dbReference type="InterPro" id="IPR002562">
    <property type="entry name" value="3'-5'_exonuclease_dom"/>
</dbReference>
<evidence type="ECO:0000313" key="7">
    <source>
        <dbReference type="Proteomes" id="UP000694388"/>
    </source>
</evidence>
<dbReference type="PANTHER" id="PTHR13620">
    <property type="entry name" value="3-5 EXONUCLEASE"/>
    <property type="match status" value="1"/>
</dbReference>
<accession>A0A8C4QW69</accession>
<dbReference type="GO" id="GO:0005634">
    <property type="term" value="C:nucleus"/>
    <property type="evidence" value="ECO:0007669"/>
    <property type="project" value="TreeGrafter"/>
</dbReference>
<dbReference type="GO" id="GO:0005737">
    <property type="term" value="C:cytoplasm"/>
    <property type="evidence" value="ECO:0007669"/>
    <property type="project" value="TreeGrafter"/>
</dbReference>
<protein>
    <submittedName>
        <fullName evidence="6">Exonuclease 3'-5' domain containing 2</fullName>
    </submittedName>
</protein>
<evidence type="ECO:0000256" key="2">
    <source>
        <dbReference type="ARBA" id="ARBA00022801"/>
    </source>
</evidence>
<evidence type="ECO:0000259" key="5">
    <source>
        <dbReference type="Pfam" id="PF01612"/>
    </source>
</evidence>
<keyword evidence="2" id="KW-0378">Hydrolase</keyword>
<dbReference type="SUPFAM" id="SSF53098">
    <property type="entry name" value="Ribonuclease H-like"/>
    <property type="match status" value="1"/>
</dbReference>
<dbReference type="PANTHER" id="PTHR13620:SF104">
    <property type="entry name" value="EXONUCLEASE 3'-5' DOMAIN-CONTAINING PROTEIN 2"/>
    <property type="match status" value="1"/>
</dbReference>
<keyword evidence="7" id="KW-1185">Reference proteome</keyword>
<dbReference type="GO" id="GO:0008408">
    <property type="term" value="F:3'-5' exonuclease activity"/>
    <property type="evidence" value="ECO:0007669"/>
    <property type="project" value="InterPro"/>
</dbReference>
<evidence type="ECO:0000256" key="1">
    <source>
        <dbReference type="ARBA" id="ARBA00022722"/>
    </source>
</evidence>
<dbReference type="Proteomes" id="UP000694388">
    <property type="component" value="Unplaced"/>
</dbReference>
<dbReference type="GeneTree" id="ENSGT00390000014318"/>
<dbReference type="GO" id="GO:0003676">
    <property type="term" value="F:nucleic acid binding"/>
    <property type="evidence" value="ECO:0007669"/>
    <property type="project" value="InterPro"/>
</dbReference>
<sequence length="574" mass="64231">MWGVLSVPRLPLFITTLSAVAGLLYLWNFIRSRRKNQAVQNFKVSLAVPCVEIQTVKPGEEFTQDLKLHSTVGAMKFLKTSAVLVNSVKDWEIALVKLHQELDASQQRVLGIDCEWVSHNGWTSPVSLLQLAGPRGFCVIVRLPHIKNDLVQSNDGTPSDNLPLDMKPDSELAVRSSLPTSLCNLLGDDMVLKTGVGVWEDAARLERDYGLLVAGCVDLRHVAVRRRPQISGEGLKSLAQDELGIVLDKDLALRCSNWDAPELSPEQVHYAAKDAQVSALLFLSQMDLPPFSKEKSDKVCNGSQESFVSWASVLTRCVGLVDVPYRGFAEPIFQSLSQCRGRTTTGSIAVNHKDGKVRRKQPGCGYALRKSPLYDNCLLRAPDGQPLSTCDKKKAQWYLDKDIAEVVLEEPLEVRLKFEPQRRPNCEDEGYYLVRKENVCVVCGKDHSYIRKNVIPLEYRRCFPLPLKNHKSHDVVLLCTCCHALANHHDLKFKQTLALECNVSITGEVSKRLLEDPERRAVRSAARALLLPAGRLPAERQHELSMVVCQYHRLPHGSEPGQELLKETASMEIR</sequence>
<dbReference type="InterPro" id="IPR036397">
    <property type="entry name" value="RNaseH_sf"/>
</dbReference>
<keyword evidence="4" id="KW-0812">Transmembrane</keyword>
<keyword evidence="3" id="KW-0269">Exonuclease</keyword>